<dbReference type="OrthoDB" id="4426339at2"/>
<dbReference type="InterPro" id="IPR000594">
    <property type="entry name" value="ThiF_NAD_FAD-bd"/>
</dbReference>
<dbReference type="Pfam" id="PF00899">
    <property type="entry name" value="ThiF"/>
    <property type="match status" value="1"/>
</dbReference>
<dbReference type="InParanoid" id="A0A4R5DAI2"/>
<name>A0A4R5DAI2_9ACTN</name>
<dbReference type="AlphaFoldDB" id="A0A4R5DAI2"/>
<dbReference type="InterPro" id="IPR035985">
    <property type="entry name" value="Ubiquitin-activating_enz"/>
</dbReference>
<organism evidence="3 4">
    <name type="scientific">Jiangella asiatica</name>
    <dbReference type="NCBI Taxonomy" id="2530372"/>
    <lineage>
        <taxon>Bacteria</taxon>
        <taxon>Bacillati</taxon>
        <taxon>Actinomycetota</taxon>
        <taxon>Actinomycetes</taxon>
        <taxon>Jiangellales</taxon>
        <taxon>Jiangellaceae</taxon>
        <taxon>Jiangella</taxon>
    </lineage>
</organism>
<evidence type="ECO:0000256" key="1">
    <source>
        <dbReference type="SAM" id="MobiDB-lite"/>
    </source>
</evidence>
<dbReference type="EMBL" id="SMKZ01000022">
    <property type="protein sequence ID" value="TDE08791.1"/>
    <property type="molecule type" value="Genomic_DNA"/>
</dbReference>
<accession>A0A4R5DAI2</accession>
<feature type="compositionally biased region" description="Acidic residues" evidence="1">
    <location>
        <begin position="85"/>
        <end position="94"/>
    </location>
</feature>
<dbReference type="GO" id="GO:0008641">
    <property type="term" value="F:ubiquitin-like modifier activating enzyme activity"/>
    <property type="evidence" value="ECO:0007669"/>
    <property type="project" value="InterPro"/>
</dbReference>
<protein>
    <recommendedName>
        <fullName evidence="2">THIF-type NAD/FAD binding fold domain-containing protein</fullName>
    </recommendedName>
</protein>
<evidence type="ECO:0000313" key="4">
    <source>
        <dbReference type="Proteomes" id="UP000294739"/>
    </source>
</evidence>
<evidence type="ECO:0000259" key="2">
    <source>
        <dbReference type="Pfam" id="PF00899"/>
    </source>
</evidence>
<dbReference type="SUPFAM" id="SSF69572">
    <property type="entry name" value="Activating enzymes of the ubiquitin-like proteins"/>
    <property type="match status" value="1"/>
</dbReference>
<evidence type="ECO:0000313" key="3">
    <source>
        <dbReference type="EMBL" id="TDE08791.1"/>
    </source>
</evidence>
<keyword evidence="4" id="KW-1185">Reference proteome</keyword>
<dbReference type="RefSeq" id="WP_131896473.1">
    <property type="nucleotide sequence ID" value="NZ_SMKZ01000022.1"/>
</dbReference>
<reference evidence="3 4" key="1">
    <citation type="submission" date="2019-03" db="EMBL/GenBank/DDBJ databases">
        <title>Draft genome sequences of novel Actinobacteria.</title>
        <authorList>
            <person name="Sahin N."/>
            <person name="Ay H."/>
            <person name="Saygin H."/>
        </authorList>
    </citation>
    <scope>NUCLEOTIDE SEQUENCE [LARGE SCALE GENOMIC DNA]</scope>
    <source>
        <strain evidence="3 4">5K138</strain>
    </source>
</reference>
<gene>
    <name evidence="3" type="ORF">E1269_16645</name>
</gene>
<feature type="domain" description="THIF-type NAD/FAD binding fold" evidence="2">
    <location>
        <begin position="120"/>
        <end position="188"/>
    </location>
</feature>
<feature type="region of interest" description="Disordered" evidence="1">
    <location>
        <begin position="85"/>
        <end position="116"/>
    </location>
</feature>
<proteinExistence type="predicted"/>
<sequence length="352" mass="36037">MRPVLHPALSHTWRDESTLQVGVTPGLALVLGGLGPPERAILRGMTSGLDLAGLREVATEVGAAPGTVDRLLAVLFSAGAAIDGDDAAADEGAPDDDRRAPDRSSIGLQGRERDGGAAALDARSRLRVDVHGAGRVGAQVARLLAAAGVGEVVVLDAAPVRPCDVSPGGYGPGDVGLPRQRAAGQLVRRDAVVVSPTVPDGDGPRFAVLAPTDSTGRDEAADLVRHGVAHLLVRLVELTGIVGPLVIPGESSCLRCHDLHRTDRDPHWPLVLDQSMRRPPPRPAGDTALAAVVAGLAATQVLAHLDGFAAAAVDATLEVSLPGGVPRRRGWTRHPGCGCGWSGGGGAAQWVS</sequence>
<dbReference type="Gene3D" id="3.40.50.720">
    <property type="entry name" value="NAD(P)-binding Rossmann-like Domain"/>
    <property type="match status" value="1"/>
</dbReference>
<dbReference type="Proteomes" id="UP000294739">
    <property type="component" value="Unassembled WGS sequence"/>
</dbReference>
<comment type="caution">
    <text evidence="3">The sequence shown here is derived from an EMBL/GenBank/DDBJ whole genome shotgun (WGS) entry which is preliminary data.</text>
</comment>